<dbReference type="Pfam" id="PF08028">
    <property type="entry name" value="Acyl-CoA_dh_2"/>
    <property type="match status" value="1"/>
</dbReference>
<dbReference type="CDD" id="cd01163">
    <property type="entry name" value="DszC"/>
    <property type="match status" value="1"/>
</dbReference>
<evidence type="ECO:0000256" key="1">
    <source>
        <dbReference type="ARBA" id="ARBA00022630"/>
    </source>
</evidence>
<evidence type="ECO:0000259" key="3">
    <source>
        <dbReference type="Pfam" id="PF02771"/>
    </source>
</evidence>
<evidence type="ECO:0000259" key="4">
    <source>
        <dbReference type="Pfam" id="PF08028"/>
    </source>
</evidence>
<dbReference type="Gene3D" id="2.40.110.10">
    <property type="entry name" value="Butyryl-CoA Dehydrogenase, subunit A, domain 2"/>
    <property type="match status" value="1"/>
</dbReference>
<dbReference type="InterPro" id="IPR037069">
    <property type="entry name" value="AcylCoA_DH/ox_N_sf"/>
</dbReference>
<dbReference type="PATRIC" id="fig|50340.43.peg.4973"/>
<dbReference type="PIRSF" id="PIRSF016578">
    <property type="entry name" value="HsaA"/>
    <property type="match status" value="1"/>
</dbReference>
<reference evidence="5 6" key="1">
    <citation type="journal article" date="2015" name="PLoS ONE">
        <title>Rice-Infecting Pseudomonas Genomes Are Highly Accessorized and Harbor Multiple Putative Virulence Mechanisms to Cause Sheath Brown Rot.</title>
        <authorList>
            <person name="Quibod I.L."/>
            <person name="Grande G."/>
            <person name="Oreiro E.G."/>
            <person name="Borja F.N."/>
            <person name="Dossa G.S."/>
            <person name="Mauleon R."/>
            <person name="Cruz C.V."/>
            <person name="Oliva R."/>
        </authorList>
    </citation>
    <scope>NUCLEOTIDE SEQUENCE [LARGE SCALE GENOMIC DNA]</scope>
    <source>
        <strain evidence="5 6">IRRI 6609</strain>
    </source>
</reference>
<feature type="domain" description="Acyl-CoA dehydrogenase/oxidase N-terminal" evidence="3">
    <location>
        <begin position="16"/>
        <end position="114"/>
    </location>
</feature>
<dbReference type="InterPro" id="IPR036250">
    <property type="entry name" value="AcylCo_DH-like_C"/>
</dbReference>
<evidence type="ECO:0000256" key="2">
    <source>
        <dbReference type="ARBA" id="ARBA00023002"/>
    </source>
</evidence>
<dbReference type="OrthoDB" id="571684at2"/>
<dbReference type="GO" id="GO:0006552">
    <property type="term" value="P:L-leucine catabolic process"/>
    <property type="evidence" value="ECO:0007669"/>
    <property type="project" value="TreeGrafter"/>
</dbReference>
<dbReference type="AlphaFoldDB" id="A0A0N0E113"/>
<protein>
    <submittedName>
        <fullName evidence="5">Acyl-CoA dehydrogenase</fullName>
    </submittedName>
</protein>
<dbReference type="PANTHER" id="PTHR43884">
    <property type="entry name" value="ACYL-COA DEHYDROGENASE"/>
    <property type="match status" value="1"/>
</dbReference>
<dbReference type="Pfam" id="PF02771">
    <property type="entry name" value="Acyl-CoA_dh_N"/>
    <property type="match status" value="1"/>
</dbReference>
<comment type="caution">
    <text evidence="5">The sequence shown here is derived from an EMBL/GenBank/DDBJ whole genome shotgun (WGS) entry which is preliminary data.</text>
</comment>
<dbReference type="Gene3D" id="1.20.140.10">
    <property type="entry name" value="Butyryl-CoA Dehydrogenase, subunit A, domain 3"/>
    <property type="match status" value="1"/>
</dbReference>
<keyword evidence="2" id="KW-0560">Oxidoreductase</keyword>
<dbReference type="InterPro" id="IPR013107">
    <property type="entry name" value="Acyl-CoA_DH_C"/>
</dbReference>
<dbReference type="GO" id="GO:0008470">
    <property type="term" value="F:3-methylbutanoyl-CoA dehydrogenase activity"/>
    <property type="evidence" value="ECO:0007669"/>
    <property type="project" value="TreeGrafter"/>
</dbReference>
<dbReference type="InterPro" id="IPR009100">
    <property type="entry name" value="AcylCoA_DH/oxidase_NM_dom_sf"/>
</dbReference>
<dbReference type="SUPFAM" id="SSF56645">
    <property type="entry name" value="Acyl-CoA dehydrogenase NM domain-like"/>
    <property type="match status" value="1"/>
</dbReference>
<evidence type="ECO:0000313" key="6">
    <source>
        <dbReference type="Proteomes" id="UP000037931"/>
    </source>
</evidence>
<dbReference type="PANTHER" id="PTHR43884:SF12">
    <property type="entry name" value="ISOVALERYL-COA DEHYDROGENASE, MITOCHONDRIAL-RELATED"/>
    <property type="match status" value="1"/>
</dbReference>
<dbReference type="SUPFAM" id="SSF47203">
    <property type="entry name" value="Acyl-CoA dehydrogenase C-terminal domain-like"/>
    <property type="match status" value="1"/>
</dbReference>
<accession>A0A0N0E113</accession>
<dbReference type="STRING" id="50340.PF66_06343"/>
<dbReference type="Proteomes" id="UP000037931">
    <property type="component" value="Unassembled WGS sequence"/>
</dbReference>
<dbReference type="RefSeq" id="WP_054059909.1">
    <property type="nucleotide sequence ID" value="NZ_JAQMZR010000070.1"/>
</dbReference>
<feature type="domain" description="Acyl-CoA dehydrogenase C-terminal" evidence="4">
    <location>
        <begin position="235"/>
        <end position="370"/>
    </location>
</feature>
<evidence type="ECO:0000313" key="5">
    <source>
        <dbReference type="EMBL" id="KPA87129.1"/>
    </source>
</evidence>
<organism evidence="5 6">
    <name type="scientific">Pseudomonas asplenii</name>
    <dbReference type="NCBI Taxonomy" id="53407"/>
    <lineage>
        <taxon>Bacteria</taxon>
        <taxon>Pseudomonadati</taxon>
        <taxon>Pseudomonadota</taxon>
        <taxon>Gammaproteobacteria</taxon>
        <taxon>Pseudomonadales</taxon>
        <taxon>Pseudomonadaceae</taxon>
        <taxon>Pseudomonas</taxon>
    </lineage>
</organism>
<dbReference type="GO" id="GO:0050660">
    <property type="term" value="F:flavin adenine dinucleotide binding"/>
    <property type="evidence" value="ECO:0007669"/>
    <property type="project" value="InterPro"/>
</dbReference>
<name>A0A0N0E113_9PSED</name>
<dbReference type="EMBL" id="JSYZ01000049">
    <property type="protein sequence ID" value="KPA87129.1"/>
    <property type="molecule type" value="Genomic_DNA"/>
</dbReference>
<keyword evidence="6" id="KW-1185">Reference proteome</keyword>
<dbReference type="Gene3D" id="1.10.540.10">
    <property type="entry name" value="Acyl-CoA dehydrogenase/oxidase, N-terminal domain"/>
    <property type="match status" value="1"/>
</dbReference>
<gene>
    <name evidence="5" type="ORF">PF66_06343</name>
</gene>
<keyword evidence="1" id="KW-0285">Flavoprotein</keyword>
<dbReference type="InterPro" id="IPR013786">
    <property type="entry name" value="AcylCoA_DH/ox_N"/>
</dbReference>
<sequence length="395" mass="43940">MTAQPHNLLPDPLQTARLLAAEFAETAVERDERGGTPKAQRDALRNSGLLALSIPTQYGGLGASWSETLNVVREFAKVDSSIAHVFGFHHLMLATVRLFSRPEQWQPWFEQTARKNWFWGNALNPLDTRTVVRKLGGWREFSGKKSFCSGASDSEMLIASAVDESAGGKLLIAAIPSGRSGITLHNDWHNMGQRQTDSGSASFERVRVEESELLLEPGPLSTPFACLRPLIAQLTFTHMFLGIAEGAFAEARQYTLTETRPWFKSGAGDIRKDPYILSHYGDFWVALEGVRLLVERAAEGLDRAWEKGPQLSAEERGELATAIATAKVAASRQGLELCSRLFEVTGARSTHASLRLDRHWRNLRTQTLHDPLDYKLQELGDWALNQTLPIPTFYS</sequence>
<proteinExistence type="predicted"/>
<dbReference type="FunFam" id="2.40.110.10:FF:000020">
    <property type="entry name" value="Putative acyl-CoA dehydrogenase YdbM"/>
    <property type="match status" value="1"/>
</dbReference>
<dbReference type="InterPro" id="IPR046373">
    <property type="entry name" value="Acyl-CoA_Oxase/DH_mid-dom_sf"/>
</dbReference>